<accession>A0A0H2RTP8</accession>
<evidence type="ECO:0000313" key="3">
    <source>
        <dbReference type="Proteomes" id="UP000053477"/>
    </source>
</evidence>
<reference evidence="2 3" key="1">
    <citation type="submission" date="2015-04" db="EMBL/GenBank/DDBJ databases">
        <title>Complete genome sequence of Schizopora paradoxa KUC8140, a cosmopolitan wood degrader in East Asia.</title>
        <authorList>
            <consortium name="DOE Joint Genome Institute"/>
            <person name="Min B."/>
            <person name="Park H."/>
            <person name="Jang Y."/>
            <person name="Kim J.-J."/>
            <person name="Kim K.H."/>
            <person name="Pangilinan J."/>
            <person name="Lipzen A."/>
            <person name="Riley R."/>
            <person name="Grigoriev I.V."/>
            <person name="Spatafora J.W."/>
            <person name="Choi I.-G."/>
        </authorList>
    </citation>
    <scope>NUCLEOTIDE SEQUENCE [LARGE SCALE GENOMIC DNA]</scope>
    <source>
        <strain evidence="2 3">KUC8140</strain>
    </source>
</reference>
<organism evidence="2 3">
    <name type="scientific">Schizopora paradoxa</name>
    <dbReference type="NCBI Taxonomy" id="27342"/>
    <lineage>
        <taxon>Eukaryota</taxon>
        <taxon>Fungi</taxon>
        <taxon>Dikarya</taxon>
        <taxon>Basidiomycota</taxon>
        <taxon>Agaricomycotina</taxon>
        <taxon>Agaricomycetes</taxon>
        <taxon>Hymenochaetales</taxon>
        <taxon>Schizoporaceae</taxon>
        <taxon>Schizopora</taxon>
    </lineage>
</organism>
<dbReference type="PROSITE" id="PS50097">
    <property type="entry name" value="BTB"/>
    <property type="match status" value="1"/>
</dbReference>
<name>A0A0H2RTP8_9AGAM</name>
<dbReference type="InParanoid" id="A0A0H2RTP8"/>
<dbReference type="Pfam" id="PF00651">
    <property type="entry name" value="BTB"/>
    <property type="match status" value="1"/>
</dbReference>
<protein>
    <recommendedName>
        <fullName evidence="1">BTB domain-containing protein</fullName>
    </recommendedName>
</protein>
<dbReference type="Proteomes" id="UP000053477">
    <property type="component" value="Unassembled WGS sequence"/>
</dbReference>
<proteinExistence type="predicted"/>
<feature type="non-terminal residue" evidence="2">
    <location>
        <position position="160"/>
    </location>
</feature>
<evidence type="ECO:0000259" key="1">
    <source>
        <dbReference type="PROSITE" id="PS50097"/>
    </source>
</evidence>
<dbReference type="InterPro" id="IPR011333">
    <property type="entry name" value="SKP1/BTB/POZ_sf"/>
</dbReference>
<evidence type="ECO:0000313" key="2">
    <source>
        <dbReference type="EMBL" id="KLO08211.1"/>
    </source>
</evidence>
<dbReference type="SUPFAM" id="SSF54695">
    <property type="entry name" value="POZ domain"/>
    <property type="match status" value="1"/>
</dbReference>
<keyword evidence="3" id="KW-1185">Reference proteome</keyword>
<feature type="domain" description="BTB" evidence="1">
    <location>
        <begin position="29"/>
        <end position="103"/>
    </location>
</feature>
<dbReference type="EMBL" id="KQ086101">
    <property type="protein sequence ID" value="KLO08211.1"/>
    <property type="molecule type" value="Genomic_DNA"/>
</dbReference>
<sequence length="160" mass="18582">MNIDGDSVSENEVEDVAAYEHDTLWLSDGNVVLATKTYLFRVHKSVLSMRSSVFRDLFDLATPDANVEENEVVRISPELYEGIPLVRLEDEGEDVEHLLKAIYEPRYYDIHEGHHTFEKVDALLKLSLKYDFQSIRFDVIRHFSQVYPTVLSEYESIRPT</sequence>
<dbReference type="CDD" id="cd18186">
    <property type="entry name" value="BTB_POZ_ZBTB_KLHL-like"/>
    <property type="match status" value="1"/>
</dbReference>
<dbReference type="Gene3D" id="3.30.710.10">
    <property type="entry name" value="Potassium Channel Kv1.1, Chain A"/>
    <property type="match status" value="1"/>
</dbReference>
<dbReference type="InterPro" id="IPR000210">
    <property type="entry name" value="BTB/POZ_dom"/>
</dbReference>
<dbReference type="AlphaFoldDB" id="A0A0H2RTP8"/>
<dbReference type="OrthoDB" id="3027208at2759"/>
<gene>
    <name evidence="2" type="ORF">SCHPADRAFT_835628</name>
</gene>